<proteinExistence type="predicted"/>
<dbReference type="EMBL" id="FUKO01000021">
    <property type="protein sequence ID" value="SJN36635.1"/>
    <property type="molecule type" value="Genomic_DNA"/>
</dbReference>
<name>A0A1R4JXS6_9MICO</name>
<reference evidence="2 3" key="1">
    <citation type="submission" date="2017-02" db="EMBL/GenBank/DDBJ databases">
        <authorList>
            <person name="Peterson S.W."/>
        </authorList>
    </citation>
    <scope>NUCLEOTIDE SEQUENCE [LARGE SCALE GENOMIC DNA]</scope>
    <source>
        <strain evidence="2 3">B Mb 05.01</strain>
    </source>
</reference>
<dbReference type="Proteomes" id="UP000196320">
    <property type="component" value="Unassembled WGS sequence"/>
</dbReference>
<evidence type="ECO:0000256" key="1">
    <source>
        <dbReference type="SAM" id="MobiDB-lite"/>
    </source>
</evidence>
<dbReference type="AlphaFoldDB" id="A0A1R4JXS6"/>
<evidence type="ECO:0000313" key="3">
    <source>
        <dbReference type="Proteomes" id="UP000196320"/>
    </source>
</evidence>
<evidence type="ECO:0000313" key="2">
    <source>
        <dbReference type="EMBL" id="SJN36635.1"/>
    </source>
</evidence>
<gene>
    <name evidence="2" type="ORF">FM104_09325</name>
</gene>
<keyword evidence="3" id="KW-1185">Reference proteome</keyword>
<feature type="region of interest" description="Disordered" evidence="1">
    <location>
        <begin position="1"/>
        <end position="23"/>
    </location>
</feature>
<accession>A0A1R4JXS6</accession>
<protein>
    <submittedName>
        <fullName evidence="2">Putative membrane protein</fullName>
    </submittedName>
</protein>
<sequence>MAHELDGGSHQEHRTRNAAERQYSRIPRKSRIIFLEVHTIDSSEFEEDLRVEGEDKFGYRV</sequence>
<organism evidence="2 3">
    <name type="scientific">Microbacterium esteraromaticum</name>
    <dbReference type="NCBI Taxonomy" id="57043"/>
    <lineage>
        <taxon>Bacteria</taxon>
        <taxon>Bacillati</taxon>
        <taxon>Actinomycetota</taxon>
        <taxon>Actinomycetes</taxon>
        <taxon>Micrococcales</taxon>
        <taxon>Microbacteriaceae</taxon>
        <taxon>Microbacterium</taxon>
    </lineage>
</organism>